<feature type="region of interest" description="Disordered" evidence="1">
    <location>
        <begin position="1"/>
        <end position="77"/>
    </location>
</feature>
<dbReference type="RefSeq" id="XP_033586057.1">
    <property type="nucleotide sequence ID" value="XM_033735700.1"/>
</dbReference>
<sequence>MTPNMQSNPYAYQRPSTLATRSLISNNKADELSPTSSNASSPGSTTTHYERAAAEATRADHIPATTAGSVLASVTDRPGMMRQPSWKMADLKGQQQGQMLAGVVSGHGYSTTAAPGQ</sequence>
<dbReference type="Proteomes" id="UP000799767">
    <property type="component" value="Unassembled WGS sequence"/>
</dbReference>
<dbReference type="AlphaFoldDB" id="A0A6A6PJP6"/>
<protein>
    <submittedName>
        <fullName evidence="2">Uncharacterized protein</fullName>
    </submittedName>
</protein>
<dbReference type="EMBL" id="MU001641">
    <property type="protein sequence ID" value="KAF2479487.1"/>
    <property type="molecule type" value="Genomic_DNA"/>
</dbReference>
<evidence type="ECO:0000256" key="1">
    <source>
        <dbReference type="SAM" id="MobiDB-lite"/>
    </source>
</evidence>
<proteinExistence type="predicted"/>
<gene>
    <name evidence="2" type="ORF">BDY17DRAFT_313301</name>
</gene>
<name>A0A6A6PJP6_9PEZI</name>
<evidence type="ECO:0000313" key="2">
    <source>
        <dbReference type="EMBL" id="KAF2479487.1"/>
    </source>
</evidence>
<evidence type="ECO:0000313" key="3">
    <source>
        <dbReference type="Proteomes" id="UP000799767"/>
    </source>
</evidence>
<reference evidence="2" key="1">
    <citation type="journal article" date="2020" name="Stud. Mycol.">
        <title>101 Dothideomycetes genomes: a test case for predicting lifestyles and emergence of pathogens.</title>
        <authorList>
            <person name="Haridas S."/>
            <person name="Albert R."/>
            <person name="Binder M."/>
            <person name="Bloem J."/>
            <person name="Labutti K."/>
            <person name="Salamov A."/>
            <person name="Andreopoulos B."/>
            <person name="Baker S."/>
            <person name="Barry K."/>
            <person name="Bills G."/>
            <person name="Bluhm B."/>
            <person name="Cannon C."/>
            <person name="Castanera R."/>
            <person name="Culley D."/>
            <person name="Daum C."/>
            <person name="Ezra D."/>
            <person name="Gonzalez J."/>
            <person name="Henrissat B."/>
            <person name="Kuo A."/>
            <person name="Liang C."/>
            <person name="Lipzen A."/>
            <person name="Lutzoni F."/>
            <person name="Magnuson J."/>
            <person name="Mondo S."/>
            <person name="Nolan M."/>
            <person name="Ohm R."/>
            <person name="Pangilinan J."/>
            <person name="Park H.-J."/>
            <person name="Ramirez L."/>
            <person name="Alfaro M."/>
            <person name="Sun H."/>
            <person name="Tritt A."/>
            <person name="Yoshinaga Y."/>
            <person name="Zwiers L.-H."/>
            <person name="Turgeon B."/>
            <person name="Goodwin S."/>
            <person name="Spatafora J."/>
            <person name="Crous P."/>
            <person name="Grigoriev I."/>
        </authorList>
    </citation>
    <scope>NUCLEOTIDE SEQUENCE</scope>
    <source>
        <strain evidence="2">CBS 113389</strain>
    </source>
</reference>
<feature type="compositionally biased region" description="Basic and acidic residues" evidence="1">
    <location>
        <begin position="48"/>
        <end position="61"/>
    </location>
</feature>
<feature type="compositionally biased region" description="Low complexity" evidence="1">
    <location>
        <begin position="33"/>
        <end position="47"/>
    </location>
</feature>
<organism evidence="2 3">
    <name type="scientific">Neohortaea acidophila</name>
    <dbReference type="NCBI Taxonomy" id="245834"/>
    <lineage>
        <taxon>Eukaryota</taxon>
        <taxon>Fungi</taxon>
        <taxon>Dikarya</taxon>
        <taxon>Ascomycota</taxon>
        <taxon>Pezizomycotina</taxon>
        <taxon>Dothideomycetes</taxon>
        <taxon>Dothideomycetidae</taxon>
        <taxon>Mycosphaerellales</taxon>
        <taxon>Teratosphaeriaceae</taxon>
        <taxon>Neohortaea</taxon>
    </lineage>
</organism>
<dbReference type="GeneID" id="54476702"/>
<keyword evidence="3" id="KW-1185">Reference proteome</keyword>
<accession>A0A6A6PJP6</accession>
<dbReference type="OrthoDB" id="3643646at2759"/>
<feature type="compositionally biased region" description="Polar residues" evidence="1">
    <location>
        <begin position="1"/>
        <end position="27"/>
    </location>
</feature>